<dbReference type="GO" id="GO:0022857">
    <property type="term" value="F:transmembrane transporter activity"/>
    <property type="evidence" value="ECO:0007669"/>
    <property type="project" value="InterPro"/>
</dbReference>
<evidence type="ECO:0000259" key="20">
    <source>
        <dbReference type="PROSITE" id="PS50928"/>
    </source>
</evidence>
<keyword evidence="10" id="KW-0029">Amino-acid transport</keyword>
<dbReference type="InterPro" id="IPR017871">
    <property type="entry name" value="ABC_transporter-like_CS"/>
</dbReference>
<dbReference type="PROSITE" id="PS50928">
    <property type="entry name" value="ABC_TM1"/>
    <property type="match status" value="1"/>
</dbReference>
<keyword evidence="18" id="KW-0732">Signal</keyword>
<gene>
    <name evidence="21" type="ORF">ABB55_02555</name>
</gene>
<dbReference type="CDD" id="cd06261">
    <property type="entry name" value="TM_PBP2"/>
    <property type="match status" value="1"/>
</dbReference>
<comment type="caution">
    <text evidence="21">The sequence shown here is derived from an EMBL/GenBank/DDBJ whole genome shotgun (WGS) entry which is preliminary data.</text>
</comment>
<comment type="subcellular location">
    <subcellularLocation>
        <location evidence="2">Cell inner membrane</location>
        <topology evidence="2">Multi-pass membrane protein</topology>
    </subcellularLocation>
    <subcellularLocation>
        <location evidence="16">Cell membrane</location>
        <topology evidence="16">Multi-pass membrane protein</topology>
    </subcellularLocation>
    <subcellularLocation>
        <location evidence="1">Cell membrane</location>
        <topology evidence="1">Peripheral membrane protein</topology>
    </subcellularLocation>
</comment>
<dbReference type="InterPro" id="IPR035906">
    <property type="entry name" value="MetI-like_sf"/>
</dbReference>
<dbReference type="SUPFAM" id="SSF52540">
    <property type="entry name" value="P-loop containing nucleoside triphosphate hydrolases"/>
    <property type="match status" value="1"/>
</dbReference>
<dbReference type="SUPFAM" id="SSF161098">
    <property type="entry name" value="MetI-like"/>
    <property type="match status" value="1"/>
</dbReference>
<dbReference type="GO" id="GO:0005524">
    <property type="term" value="F:ATP binding"/>
    <property type="evidence" value="ECO:0007669"/>
    <property type="project" value="UniProtKB-KW"/>
</dbReference>
<evidence type="ECO:0000256" key="13">
    <source>
        <dbReference type="ARBA" id="ARBA00060298"/>
    </source>
</evidence>
<comment type="similarity">
    <text evidence="4">Belongs to the binding-protein-dependent transport system permease family. HisMQ subfamily.</text>
</comment>
<evidence type="ECO:0000256" key="8">
    <source>
        <dbReference type="ARBA" id="ARBA00022741"/>
    </source>
</evidence>
<dbReference type="STRING" id="665126.ABB55_02555"/>
<keyword evidence="5 16" id="KW-0813">Transport</keyword>
<dbReference type="AlphaFoldDB" id="A0A0P6VWG6"/>
<dbReference type="Gene3D" id="1.10.3720.10">
    <property type="entry name" value="MetI-like"/>
    <property type="match status" value="1"/>
</dbReference>
<feature type="chain" id="PRO_5006131889" description="Glutamate/aspartate import permease protein GltK" evidence="18">
    <location>
        <begin position="30"/>
        <end position="604"/>
    </location>
</feature>
<dbReference type="InterPro" id="IPR010065">
    <property type="entry name" value="AA_ABC_transptr_permease_3TM"/>
</dbReference>
<dbReference type="SMART" id="SM00382">
    <property type="entry name" value="AAA"/>
    <property type="match status" value="1"/>
</dbReference>
<evidence type="ECO:0000256" key="3">
    <source>
        <dbReference type="ARBA" id="ARBA00005417"/>
    </source>
</evidence>
<evidence type="ECO:0000313" key="22">
    <source>
        <dbReference type="Proteomes" id="UP000048984"/>
    </source>
</evidence>
<keyword evidence="9" id="KW-0067">ATP-binding</keyword>
<evidence type="ECO:0000256" key="1">
    <source>
        <dbReference type="ARBA" id="ARBA00004202"/>
    </source>
</evidence>
<dbReference type="FunFam" id="1.10.3720.10:FF:000006">
    <property type="entry name" value="Glutamate/aspartate ABC transporter, permease protein GltK"/>
    <property type="match status" value="1"/>
</dbReference>
<evidence type="ECO:0000256" key="6">
    <source>
        <dbReference type="ARBA" id="ARBA00022475"/>
    </source>
</evidence>
<comment type="function">
    <text evidence="13">Part of the ABC transporter complex GltIJKL involved in glutamate and aspartate uptake. Probably responsible for the translocation of the substrate across the membrane.</text>
</comment>
<feature type="signal peptide" evidence="18">
    <location>
        <begin position="1"/>
        <end position="29"/>
    </location>
</feature>
<dbReference type="InterPro" id="IPR003439">
    <property type="entry name" value="ABC_transporter-like_ATP-bd"/>
</dbReference>
<dbReference type="Gene3D" id="3.40.50.300">
    <property type="entry name" value="P-loop containing nucleotide triphosphate hydrolases"/>
    <property type="match status" value="1"/>
</dbReference>
<dbReference type="PROSITE" id="PS51257">
    <property type="entry name" value="PROKAR_LIPOPROTEIN"/>
    <property type="match status" value="1"/>
</dbReference>
<dbReference type="GO" id="GO:0006865">
    <property type="term" value="P:amino acid transport"/>
    <property type="evidence" value="ECO:0007669"/>
    <property type="project" value="UniProtKB-KW"/>
</dbReference>
<accession>A0A0P6VWG6</accession>
<dbReference type="PROSITE" id="PS00211">
    <property type="entry name" value="ABC_TRANSPORTER_1"/>
    <property type="match status" value="1"/>
</dbReference>
<protein>
    <recommendedName>
        <fullName evidence="15">Glutamate/aspartate import permease protein GltK</fullName>
    </recommendedName>
</protein>
<feature type="domain" description="ABC transmembrane type-1" evidence="20">
    <location>
        <begin position="71"/>
        <end position="259"/>
    </location>
</feature>
<dbReference type="PANTHER" id="PTHR43166:SF35">
    <property type="entry name" value="L-CYSTINE IMPORT ATP-BINDING PROTEIN TCYN"/>
    <property type="match status" value="1"/>
</dbReference>
<feature type="domain" description="ABC transporter" evidence="19">
    <location>
        <begin position="345"/>
        <end position="589"/>
    </location>
</feature>
<keyword evidence="11 16" id="KW-1133">Transmembrane helix</keyword>
<feature type="transmembrane region" description="Helical" evidence="16">
    <location>
        <begin position="237"/>
        <end position="262"/>
    </location>
</feature>
<dbReference type="NCBIfam" id="TIGR01726">
    <property type="entry name" value="HEQRo_perm_3TM"/>
    <property type="match status" value="1"/>
</dbReference>
<evidence type="ECO:0000259" key="19">
    <source>
        <dbReference type="PROSITE" id="PS50893"/>
    </source>
</evidence>
<dbReference type="CDD" id="cd03262">
    <property type="entry name" value="ABC_HisP_GlnQ"/>
    <property type="match status" value="1"/>
</dbReference>
<keyword evidence="6" id="KW-1003">Cell membrane</keyword>
<evidence type="ECO:0000256" key="16">
    <source>
        <dbReference type="RuleBase" id="RU363032"/>
    </source>
</evidence>
<evidence type="ECO:0000256" key="18">
    <source>
        <dbReference type="SAM" id="SignalP"/>
    </source>
</evidence>
<dbReference type="InterPro" id="IPR027417">
    <property type="entry name" value="P-loop_NTPase"/>
</dbReference>
<dbReference type="Proteomes" id="UP000048984">
    <property type="component" value="Unassembled WGS sequence"/>
</dbReference>
<reference evidence="21 22" key="2">
    <citation type="submission" date="2015-10" db="EMBL/GenBank/DDBJ databases">
        <title>Draft Genome Sequence of Prosthecomicrobium hirschii ATCC 27832.</title>
        <authorList>
            <person name="Daniel J."/>
            <person name="Givan S.A."/>
            <person name="Brun Y.V."/>
            <person name="Brown P.J."/>
        </authorList>
    </citation>
    <scope>NUCLEOTIDE SEQUENCE [LARGE SCALE GENOMIC DNA]</scope>
    <source>
        <strain evidence="21 22">16</strain>
    </source>
</reference>
<evidence type="ECO:0000256" key="14">
    <source>
        <dbReference type="ARBA" id="ARBA00062718"/>
    </source>
</evidence>
<feature type="transmembrane region" description="Helical" evidence="16">
    <location>
        <begin position="71"/>
        <end position="95"/>
    </location>
</feature>
<evidence type="ECO:0000256" key="10">
    <source>
        <dbReference type="ARBA" id="ARBA00022970"/>
    </source>
</evidence>
<keyword evidence="8" id="KW-0547">Nucleotide-binding</keyword>
<reference evidence="21 22" key="1">
    <citation type="submission" date="2015-09" db="EMBL/GenBank/DDBJ databases">
        <authorList>
            <person name="Jackson K.R."/>
            <person name="Lunt B.L."/>
            <person name="Fisher J.N.B."/>
            <person name="Gardner A.V."/>
            <person name="Bailey M.E."/>
            <person name="Deus L.M."/>
            <person name="Earl A.S."/>
            <person name="Gibby P.D."/>
            <person name="Hartmann K.A."/>
            <person name="Liu J.E."/>
            <person name="Manci A.M."/>
            <person name="Nielsen D.A."/>
            <person name="Solomon M.B."/>
            <person name="Breakwell D.P."/>
            <person name="Burnett S.H."/>
            <person name="Grose J.H."/>
        </authorList>
    </citation>
    <scope>NUCLEOTIDE SEQUENCE [LARGE SCALE GENOMIC DNA]</scope>
    <source>
        <strain evidence="21 22">16</strain>
    </source>
</reference>
<feature type="region of interest" description="Disordered" evidence="17">
    <location>
        <begin position="293"/>
        <end position="313"/>
    </location>
</feature>
<evidence type="ECO:0000256" key="7">
    <source>
        <dbReference type="ARBA" id="ARBA00022692"/>
    </source>
</evidence>
<dbReference type="Pfam" id="PF00528">
    <property type="entry name" value="BPD_transp_1"/>
    <property type="match status" value="1"/>
</dbReference>
<dbReference type="PROSITE" id="PS50893">
    <property type="entry name" value="ABC_TRANSPORTER_2"/>
    <property type="match status" value="1"/>
</dbReference>
<keyword evidence="12 16" id="KW-0472">Membrane</keyword>
<comment type="similarity">
    <text evidence="3">Belongs to the ABC transporter superfamily.</text>
</comment>
<dbReference type="PANTHER" id="PTHR43166">
    <property type="entry name" value="AMINO ACID IMPORT ATP-BINDING PROTEIN"/>
    <property type="match status" value="1"/>
</dbReference>
<feature type="compositionally biased region" description="Pro residues" evidence="17">
    <location>
        <begin position="294"/>
        <end position="303"/>
    </location>
</feature>
<name>A0A0P6VWG6_9HYPH</name>
<dbReference type="InterPro" id="IPR000515">
    <property type="entry name" value="MetI-like"/>
</dbReference>
<keyword evidence="7 16" id="KW-0812">Transmembrane</keyword>
<evidence type="ECO:0000256" key="15">
    <source>
        <dbReference type="ARBA" id="ARBA00073645"/>
    </source>
</evidence>
<keyword evidence="22" id="KW-1185">Reference proteome</keyword>
<evidence type="ECO:0000256" key="4">
    <source>
        <dbReference type="ARBA" id="ARBA00010072"/>
    </source>
</evidence>
<proteinExistence type="inferred from homology"/>
<evidence type="ECO:0000256" key="11">
    <source>
        <dbReference type="ARBA" id="ARBA00022989"/>
    </source>
</evidence>
<dbReference type="Pfam" id="PF00005">
    <property type="entry name" value="ABC_tran"/>
    <property type="match status" value="1"/>
</dbReference>
<evidence type="ECO:0000256" key="5">
    <source>
        <dbReference type="ARBA" id="ARBA00022448"/>
    </source>
</evidence>
<dbReference type="GO" id="GO:0016887">
    <property type="term" value="F:ATP hydrolysis activity"/>
    <property type="evidence" value="ECO:0007669"/>
    <property type="project" value="InterPro"/>
</dbReference>
<dbReference type="InterPro" id="IPR003593">
    <property type="entry name" value="AAA+_ATPase"/>
</dbReference>
<evidence type="ECO:0000256" key="17">
    <source>
        <dbReference type="SAM" id="MobiDB-lite"/>
    </source>
</evidence>
<evidence type="ECO:0000313" key="21">
    <source>
        <dbReference type="EMBL" id="KPL51237.1"/>
    </source>
</evidence>
<dbReference type="GO" id="GO:0043190">
    <property type="term" value="C:ATP-binding cassette (ABC) transporter complex"/>
    <property type="evidence" value="ECO:0007669"/>
    <property type="project" value="InterPro"/>
</dbReference>
<evidence type="ECO:0000256" key="2">
    <source>
        <dbReference type="ARBA" id="ARBA00004429"/>
    </source>
</evidence>
<evidence type="ECO:0000256" key="12">
    <source>
        <dbReference type="ARBA" id="ARBA00023136"/>
    </source>
</evidence>
<evidence type="ECO:0000256" key="9">
    <source>
        <dbReference type="ARBA" id="ARBA00022840"/>
    </source>
</evidence>
<dbReference type="RefSeq" id="WP_054357400.1">
    <property type="nucleotide sequence ID" value="NZ_LJYW01000001.1"/>
</dbReference>
<organism evidence="21 22">
    <name type="scientific">Prosthecodimorpha hirschii</name>
    <dbReference type="NCBI Taxonomy" id="665126"/>
    <lineage>
        <taxon>Bacteria</taxon>
        <taxon>Pseudomonadati</taxon>
        <taxon>Pseudomonadota</taxon>
        <taxon>Alphaproteobacteria</taxon>
        <taxon>Hyphomicrobiales</taxon>
        <taxon>Ancalomicrobiaceae</taxon>
        <taxon>Prosthecodimorpha</taxon>
    </lineage>
</organism>
<dbReference type="EMBL" id="LJYW01000001">
    <property type="protein sequence ID" value="KPL51237.1"/>
    <property type="molecule type" value="Genomic_DNA"/>
</dbReference>
<dbReference type="InterPro" id="IPR050086">
    <property type="entry name" value="MetN_ABC_transporter-like"/>
</dbReference>
<sequence>MQIWLRRFTGLFSLALILTLMLSACGPDAGTQNTSTLDNLAGGGSITKSGPPPFLLEVWGYFVSGFLWEGAWIAVKITVCAMSAGLLLGLGLALMRLSGLAAVRATAWFYIWVVRGTPQLLQLVFLFDALPELGIKLDPITTAIIGFALNEAAFSAEIIRGGILSVNRNQSIAADSLGMGKFLTLRRIILPQAMRAILPGVSNDTIGMLKLTSIASIVFVNELTFRAQQIVGQNFRFFPVFIAAGAIYLVMTSAISLFQAWLEARYDLETDRTQRKGANLMARLTGGLIGGWDPAPPAEPAPPRAGEDDAPARPMPVPRRQLDEAWLARIAAAADVEAPIGEPFVVARNVQKAYGGREVLAGIDLTVNRGECVVILGPSGSGKSTFLRMINHLEGLDWGEIRVDGHTVGYDYAAGRPRAVRNLAAAKAAARIGMVFQSFNLFGHLTALENVVEAPVRVHGIAPAEAESLARELLSSVGLDAHTEHLPHRLSGGQQQRVAIARALAIKPRLMLFDEPTSALDPELVGEVLNVMRRLAAAGMTMIVVTHEIRFARDVADRVIFMDEGRIIEQGPPEQVIDAPVHERTRRFLRMVEQAGTDDEAMPA</sequence>
<comment type="subunit">
    <text evidence="14">The complex is composed of two ATP-binding proteins (GltL), two transmembrane proteins (GltJ and GltK) and a solute-binding protein (GltI).</text>
</comment>